<dbReference type="InterPro" id="IPR036259">
    <property type="entry name" value="MFS_trans_sf"/>
</dbReference>
<feature type="transmembrane region" description="Helical" evidence="7">
    <location>
        <begin position="107"/>
        <end position="133"/>
    </location>
</feature>
<evidence type="ECO:0000256" key="3">
    <source>
        <dbReference type="ARBA" id="ARBA00022475"/>
    </source>
</evidence>
<dbReference type="SUPFAM" id="SSF103473">
    <property type="entry name" value="MFS general substrate transporter"/>
    <property type="match status" value="1"/>
</dbReference>
<feature type="transmembrane region" description="Helical" evidence="7">
    <location>
        <begin position="145"/>
        <end position="166"/>
    </location>
</feature>
<evidence type="ECO:0000256" key="6">
    <source>
        <dbReference type="ARBA" id="ARBA00023136"/>
    </source>
</evidence>
<feature type="domain" description="Major facilitator superfamily (MFS) profile" evidence="8">
    <location>
        <begin position="17"/>
        <end position="404"/>
    </location>
</feature>
<dbReference type="Proteomes" id="UP000614741">
    <property type="component" value="Unassembled WGS sequence"/>
</dbReference>
<feature type="transmembrane region" description="Helical" evidence="7">
    <location>
        <begin position="290"/>
        <end position="309"/>
    </location>
</feature>
<evidence type="ECO:0000259" key="8">
    <source>
        <dbReference type="PROSITE" id="PS50850"/>
    </source>
</evidence>
<dbReference type="InterPro" id="IPR020846">
    <property type="entry name" value="MFS_dom"/>
</dbReference>
<gene>
    <name evidence="9" type="ORF">Cph01nite_27380</name>
</gene>
<feature type="transmembrane region" description="Helical" evidence="7">
    <location>
        <begin position="82"/>
        <end position="101"/>
    </location>
</feature>
<comment type="caution">
    <text evidence="9">The sequence shown here is derived from an EMBL/GenBank/DDBJ whole genome shotgun (WGS) entry which is preliminary data.</text>
</comment>
<feature type="transmembrane region" description="Helical" evidence="7">
    <location>
        <begin position="353"/>
        <end position="374"/>
    </location>
</feature>
<keyword evidence="2" id="KW-0813">Transport</keyword>
<accession>A0ABQ4DNP2</accession>
<keyword evidence="3" id="KW-1003">Cell membrane</keyword>
<sequence>MSEPRTGVVAALRQAPSALYVLGAATFVSRSGGFLAIFGSIYLTSLSITPAQVVAVLTAVGVAGMLGSLASGRLADRFSARSVLVVVSATNAVVLVVLATSSDVTTALVSMVLAASLTQSFVPPAAAVVGNLAPDASTRTPFFAFFRLFLNVGATASPLIAVVLGETQFSRLFWYSAAANLVVAVLLATTLRVPPVDVVVPAGGTGAPEAASAALRSESRARWVRAVLLFAVLGVVAGIYAQYQSTLPLRIRDEHEALTLYSTLIVLNSVLVIVGELPVSTLTRRFPLRWPLAGGVLAMTVGLAASGLLAGWPVWLVVAGLLFTFGEMVFAPVTNTAAAAMAPPGRAGTYQGYLSSAQALGFALGPAAGVALYFGLGVGAWGVLLAVGVGCAVLLTVVLRPRADARDEPVPAPLTATGSER</sequence>
<evidence type="ECO:0000313" key="9">
    <source>
        <dbReference type="EMBL" id="GIG40976.1"/>
    </source>
</evidence>
<keyword evidence="6 7" id="KW-0472">Membrane</keyword>
<dbReference type="InterPro" id="IPR011701">
    <property type="entry name" value="MFS"/>
</dbReference>
<protein>
    <recommendedName>
        <fullName evidence="8">Major facilitator superfamily (MFS) profile domain-containing protein</fullName>
    </recommendedName>
</protein>
<evidence type="ECO:0000256" key="2">
    <source>
        <dbReference type="ARBA" id="ARBA00022448"/>
    </source>
</evidence>
<keyword evidence="10" id="KW-1185">Reference proteome</keyword>
<feature type="transmembrane region" description="Helical" evidence="7">
    <location>
        <begin position="223"/>
        <end position="243"/>
    </location>
</feature>
<name>A0ABQ4DNP2_9CELL</name>
<dbReference type="EMBL" id="BONP01000018">
    <property type="protein sequence ID" value="GIG40976.1"/>
    <property type="molecule type" value="Genomic_DNA"/>
</dbReference>
<evidence type="ECO:0000256" key="5">
    <source>
        <dbReference type="ARBA" id="ARBA00022989"/>
    </source>
</evidence>
<keyword evidence="5 7" id="KW-1133">Transmembrane helix</keyword>
<feature type="transmembrane region" description="Helical" evidence="7">
    <location>
        <begin position="20"/>
        <end position="43"/>
    </location>
</feature>
<proteinExistence type="predicted"/>
<feature type="transmembrane region" description="Helical" evidence="7">
    <location>
        <begin position="172"/>
        <end position="191"/>
    </location>
</feature>
<evidence type="ECO:0000256" key="1">
    <source>
        <dbReference type="ARBA" id="ARBA00004651"/>
    </source>
</evidence>
<dbReference type="Pfam" id="PF07690">
    <property type="entry name" value="MFS_1"/>
    <property type="match status" value="1"/>
</dbReference>
<feature type="transmembrane region" description="Helical" evidence="7">
    <location>
        <begin position="315"/>
        <end position="341"/>
    </location>
</feature>
<evidence type="ECO:0000313" key="10">
    <source>
        <dbReference type="Proteomes" id="UP000614741"/>
    </source>
</evidence>
<feature type="transmembrane region" description="Helical" evidence="7">
    <location>
        <begin position="258"/>
        <end position="278"/>
    </location>
</feature>
<keyword evidence="4 7" id="KW-0812">Transmembrane</keyword>
<reference evidence="9 10" key="1">
    <citation type="submission" date="2021-01" db="EMBL/GenBank/DDBJ databases">
        <title>Whole genome shotgun sequence of Cellulomonas phragmiteti NBRC 110785.</title>
        <authorList>
            <person name="Komaki H."/>
            <person name="Tamura T."/>
        </authorList>
    </citation>
    <scope>NUCLEOTIDE SEQUENCE [LARGE SCALE GENOMIC DNA]</scope>
    <source>
        <strain evidence="9 10">NBRC 110785</strain>
    </source>
</reference>
<feature type="transmembrane region" description="Helical" evidence="7">
    <location>
        <begin position="49"/>
        <end position="70"/>
    </location>
</feature>
<evidence type="ECO:0000256" key="7">
    <source>
        <dbReference type="SAM" id="Phobius"/>
    </source>
</evidence>
<dbReference type="PANTHER" id="PTHR23517">
    <property type="entry name" value="RESISTANCE PROTEIN MDTM, PUTATIVE-RELATED-RELATED"/>
    <property type="match status" value="1"/>
</dbReference>
<organism evidence="9 10">
    <name type="scientific">Cellulomonas phragmiteti</name>
    <dbReference type="NCBI Taxonomy" id="478780"/>
    <lineage>
        <taxon>Bacteria</taxon>
        <taxon>Bacillati</taxon>
        <taxon>Actinomycetota</taxon>
        <taxon>Actinomycetes</taxon>
        <taxon>Micrococcales</taxon>
        <taxon>Cellulomonadaceae</taxon>
        <taxon>Cellulomonas</taxon>
    </lineage>
</organism>
<comment type="subcellular location">
    <subcellularLocation>
        <location evidence="1">Cell membrane</location>
        <topology evidence="1">Multi-pass membrane protein</topology>
    </subcellularLocation>
</comment>
<dbReference type="PROSITE" id="PS50850">
    <property type="entry name" value="MFS"/>
    <property type="match status" value="1"/>
</dbReference>
<dbReference type="PANTHER" id="PTHR23517:SF2">
    <property type="entry name" value="MULTIDRUG RESISTANCE PROTEIN MDTH"/>
    <property type="match status" value="1"/>
</dbReference>
<feature type="transmembrane region" description="Helical" evidence="7">
    <location>
        <begin position="380"/>
        <end position="399"/>
    </location>
</feature>
<dbReference type="InterPro" id="IPR050171">
    <property type="entry name" value="MFS_Transporters"/>
</dbReference>
<evidence type="ECO:0000256" key="4">
    <source>
        <dbReference type="ARBA" id="ARBA00022692"/>
    </source>
</evidence>
<dbReference type="Gene3D" id="1.20.1250.20">
    <property type="entry name" value="MFS general substrate transporter like domains"/>
    <property type="match status" value="2"/>
</dbReference>
<dbReference type="RefSeq" id="WP_203675152.1">
    <property type="nucleotide sequence ID" value="NZ_BONP01000018.1"/>
</dbReference>